<dbReference type="FunFam" id="3.30.230.10:FF:000002">
    <property type="entry name" value="30S ribosomal protein S5"/>
    <property type="match status" value="1"/>
</dbReference>
<dbReference type="STRING" id="65357.A0A024GP80"/>
<dbReference type="GO" id="GO:0006412">
    <property type="term" value="P:translation"/>
    <property type="evidence" value="ECO:0007669"/>
    <property type="project" value="InterPro"/>
</dbReference>
<dbReference type="Pfam" id="PF03719">
    <property type="entry name" value="Ribosomal_S5_C"/>
    <property type="match status" value="1"/>
</dbReference>
<dbReference type="PANTHER" id="PTHR48277:SF1">
    <property type="entry name" value="MITOCHONDRIAL RIBOSOMAL PROTEIN S5"/>
    <property type="match status" value="1"/>
</dbReference>
<evidence type="ECO:0000313" key="7">
    <source>
        <dbReference type="EMBL" id="CCI48697.1"/>
    </source>
</evidence>
<dbReference type="AlphaFoldDB" id="A0A024GP80"/>
<dbReference type="Gene3D" id="3.30.230.10">
    <property type="match status" value="1"/>
</dbReference>
<dbReference type="GO" id="GO:0003723">
    <property type="term" value="F:RNA binding"/>
    <property type="evidence" value="ECO:0007669"/>
    <property type="project" value="InterPro"/>
</dbReference>
<dbReference type="GO" id="GO:0005840">
    <property type="term" value="C:ribosome"/>
    <property type="evidence" value="ECO:0007669"/>
    <property type="project" value="UniProtKB-KW"/>
</dbReference>
<dbReference type="InParanoid" id="A0A024GP80"/>
<dbReference type="PANTHER" id="PTHR48277">
    <property type="entry name" value="MITOCHONDRIAL RIBOSOMAL PROTEIN S5"/>
    <property type="match status" value="1"/>
</dbReference>
<accession>A0A024GP80</accession>
<dbReference type="SUPFAM" id="SSF54211">
    <property type="entry name" value="Ribosomal protein S5 domain 2-like"/>
    <property type="match status" value="1"/>
</dbReference>
<dbReference type="Proteomes" id="UP000053237">
    <property type="component" value="Unassembled WGS sequence"/>
</dbReference>
<dbReference type="InterPro" id="IPR020568">
    <property type="entry name" value="Ribosomal_Su5_D2-typ_SF"/>
</dbReference>
<dbReference type="GO" id="GO:1990904">
    <property type="term" value="C:ribonucleoprotein complex"/>
    <property type="evidence" value="ECO:0007669"/>
    <property type="project" value="UniProtKB-UniRule"/>
</dbReference>
<dbReference type="InterPro" id="IPR005324">
    <property type="entry name" value="Ribosomal_uS5_C"/>
</dbReference>
<keyword evidence="3 4" id="KW-0687">Ribonucleoprotein</keyword>
<dbReference type="PROSITE" id="PS50881">
    <property type="entry name" value="S5_DSRBD"/>
    <property type="match status" value="1"/>
</dbReference>
<dbReference type="Gene3D" id="3.30.160.20">
    <property type="match status" value="1"/>
</dbReference>
<proteinExistence type="inferred from homology"/>
<evidence type="ECO:0000256" key="1">
    <source>
        <dbReference type="ARBA" id="ARBA00008945"/>
    </source>
</evidence>
<feature type="domain" description="S5 DRBM" evidence="6">
    <location>
        <begin position="150"/>
        <end position="213"/>
    </location>
</feature>
<dbReference type="InterPro" id="IPR013810">
    <property type="entry name" value="Ribosomal_uS5_N"/>
</dbReference>
<dbReference type="InterPro" id="IPR000851">
    <property type="entry name" value="Ribosomal_uS5"/>
</dbReference>
<comment type="similarity">
    <text evidence="1 5">Belongs to the universal ribosomal protein uS5 family.</text>
</comment>
<dbReference type="SUPFAM" id="SSF54768">
    <property type="entry name" value="dsRNA-binding domain-like"/>
    <property type="match status" value="1"/>
</dbReference>
<keyword evidence="8" id="KW-1185">Reference proteome</keyword>
<evidence type="ECO:0000256" key="5">
    <source>
        <dbReference type="RuleBase" id="RU003823"/>
    </source>
</evidence>
<gene>
    <name evidence="7" type="ORF">BN9_098850</name>
</gene>
<reference evidence="7 8" key="1">
    <citation type="submission" date="2012-05" db="EMBL/GenBank/DDBJ databases">
        <title>Recombination and specialization in a pathogen metapopulation.</title>
        <authorList>
            <person name="Gardiner A."/>
            <person name="Kemen E."/>
            <person name="Schultz-Larsen T."/>
            <person name="MacLean D."/>
            <person name="Van Oosterhout C."/>
            <person name="Jones J.D.G."/>
        </authorList>
    </citation>
    <scope>NUCLEOTIDE SEQUENCE [LARGE SCALE GENOMIC DNA]</scope>
    <source>
        <strain evidence="7 8">Ac Nc2</strain>
    </source>
</reference>
<sequence length="313" mass="35571">MLRKLVSQIALKNRPSAAYFSPANVQRHFSSYGFDDDDEMDTQEGDESYNNLLYDERKDSMPRRQTMPKAAKKNRYMAVKPEDKGRLRRHLLNEFKKQHISVGEPVIEGQILPPDVHLLQDQLELDEDADDMEFDQDTQVASFNLERLGYLRQIVHMDQVQKVMPLENRLSFRAMVVVGNRRGAAGYAMGKGASVPDAIERATMTAINRFTYVDRFDNRTLYHQVDGKWNSCTLFIRPSTEGRGNVVSDVVACVLDCFGITDVVSKCHGSRNPYTVIPATFNALSKHETAEEFAMKTGHSLAEVSMLAKMRQL</sequence>
<comment type="caution">
    <text evidence="7">The sequence shown here is derived from an EMBL/GenBank/DDBJ whole genome shotgun (WGS) entry which is preliminary data.</text>
</comment>
<evidence type="ECO:0000256" key="3">
    <source>
        <dbReference type="ARBA" id="ARBA00023274"/>
    </source>
</evidence>
<dbReference type="Pfam" id="PF00333">
    <property type="entry name" value="Ribosomal_S5"/>
    <property type="match status" value="1"/>
</dbReference>
<name>A0A024GP80_9STRA</name>
<evidence type="ECO:0000259" key="6">
    <source>
        <dbReference type="PROSITE" id="PS50881"/>
    </source>
</evidence>
<protein>
    <recommendedName>
        <fullName evidence="6">S5 DRBM domain-containing protein</fullName>
    </recommendedName>
</protein>
<dbReference type="EMBL" id="CAIX01000242">
    <property type="protein sequence ID" value="CCI48697.1"/>
    <property type="molecule type" value="Genomic_DNA"/>
</dbReference>
<keyword evidence="2 4" id="KW-0689">Ribosomal protein</keyword>
<dbReference type="InterPro" id="IPR014721">
    <property type="entry name" value="Ribsml_uS5_D2-typ_fold_subgr"/>
</dbReference>
<dbReference type="GO" id="GO:0005737">
    <property type="term" value="C:cytoplasm"/>
    <property type="evidence" value="ECO:0007669"/>
    <property type="project" value="UniProtKB-ARBA"/>
</dbReference>
<dbReference type="GO" id="GO:0003735">
    <property type="term" value="F:structural constituent of ribosome"/>
    <property type="evidence" value="ECO:0007669"/>
    <property type="project" value="UniProtKB-UniRule"/>
</dbReference>
<dbReference type="OrthoDB" id="309483at2759"/>
<organism evidence="7 8">
    <name type="scientific">Albugo candida</name>
    <dbReference type="NCBI Taxonomy" id="65357"/>
    <lineage>
        <taxon>Eukaryota</taxon>
        <taxon>Sar</taxon>
        <taxon>Stramenopiles</taxon>
        <taxon>Oomycota</taxon>
        <taxon>Peronosporomycetes</taxon>
        <taxon>Albuginales</taxon>
        <taxon>Albuginaceae</taxon>
        <taxon>Albugo</taxon>
    </lineage>
</organism>
<evidence type="ECO:0000256" key="2">
    <source>
        <dbReference type="ARBA" id="ARBA00022980"/>
    </source>
</evidence>
<evidence type="ECO:0000256" key="4">
    <source>
        <dbReference type="PROSITE-ProRule" id="PRU00268"/>
    </source>
</evidence>
<evidence type="ECO:0000313" key="8">
    <source>
        <dbReference type="Proteomes" id="UP000053237"/>
    </source>
</evidence>